<dbReference type="OrthoDB" id="9815825at2"/>
<dbReference type="InterPro" id="IPR036291">
    <property type="entry name" value="NAD(P)-bd_dom_sf"/>
</dbReference>
<dbReference type="PANTHER" id="PTHR43377:SF1">
    <property type="entry name" value="BILIVERDIN REDUCTASE A"/>
    <property type="match status" value="1"/>
</dbReference>
<dbReference type="AlphaFoldDB" id="A0A4Y8PTJ0"/>
<proteinExistence type="inferred from homology"/>
<dbReference type="InterPro" id="IPR000683">
    <property type="entry name" value="Gfo/Idh/MocA-like_OxRdtase_N"/>
</dbReference>
<feature type="domain" description="Gfo/Idh/MocA-like oxidoreductase N-terminal" evidence="2">
    <location>
        <begin position="18"/>
        <end position="136"/>
    </location>
</feature>
<evidence type="ECO:0000259" key="3">
    <source>
        <dbReference type="Pfam" id="PF02894"/>
    </source>
</evidence>
<dbReference type="EMBL" id="MYFO01000037">
    <property type="protein sequence ID" value="TFE84223.1"/>
    <property type="molecule type" value="Genomic_DNA"/>
</dbReference>
<dbReference type="Pfam" id="PF01408">
    <property type="entry name" value="GFO_IDH_MocA"/>
    <property type="match status" value="1"/>
</dbReference>
<dbReference type="Proteomes" id="UP000298246">
    <property type="component" value="Unassembled WGS sequence"/>
</dbReference>
<dbReference type="PANTHER" id="PTHR43377">
    <property type="entry name" value="BILIVERDIN REDUCTASE A"/>
    <property type="match status" value="1"/>
</dbReference>
<feature type="domain" description="Gfo/Idh/MocA-like oxidoreductase C-terminal" evidence="3">
    <location>
        <begin position="148"/>
        <end position="365"/>
    </location>
</feature>
<dbReference type="InterPro" id="IPR051450">
    <property type="entry name" value="Gfo/Idh/MocA_Oxidoreductases"/>
</dbReference>
<gene>
    <name evidence="4" type="ORF">B5M42_20850</name>
</gene>
<accession>A0A4Y8PTJ0</accession>
<keyword evidence="5" id="KW-1185">Reference proteome</keyword>
<dbReference type="SUPFAM" id="SSF51735">
    <property type="entry name" value="NAD(P)-binding Rossmann-fold domains"/>
    <property type="match status" value="1"/>
</dbReference>
<evidence type="ECO:0000313" key="4">
    <source>
        <dbReference type="EMBL" id="TFE84223.1"/>
    </source>
</evidence>
<dbReference type="InterPro" id="IPR004104">
    <property type="entry name" value="Gfo/Idh/MocA-like_OxRdtase_C"/>
</dbReference>
<dbReference type="SUPFAM" id="SSF55347">
    <property type="entry name" value="Glyceraldehyde-3-phosphate dehydrogenase-like, C-terminal domain"/>
    <property type="match status" value="1"/>
</dbReference>
<dbReference type="Pfam" id="PF02894">
    <property type="entry name" value="GFO_IDH_MocA_C"/>
    <property type="match status" value="1"/>
</dbReference>
<dbReference type="Gene3D" id="3.30.360.10">
    <property type="entry name" value="Dihydrodipicolinate Reductase, domain 2"/>
    <property type="match status" value="1"/>
</dbReference>
<evidence type="ECO:0000256" key="1">
    <source>
        <dbReference type="ARBA" id="ARBA00010928"/>
    </source>
</evidence>
<sequence>MPDRHCRRRVRSVGSKRLRVGVIGCGNFGSELARIACETAGVELAAVAGGSDDTAARLAAELACACEPDAEALIRRTDVDAVIVASPNYLHKQHVLLAAQRGKHVFCEKPTALSYADCCQMVEACREASVVLMAGHILHFMDGIDKAKRLVREGALGRLLTAGVERTGWMSQASGAGWKYRPELTGGYVFHFIHELDLVQSFCGPALGVSAVRAARDGREALQLQLAFAGGGVGAMEYGSMFRWGEHRMTLNGTAGALQIDFSRSLVTLRRPSGTEKFGINGSENEDAARVRSYAAAGGEIAFTGAAERPPLFLRGPLRRELDAFRAAALGLPAAPSWLPLLDGTAALSSVATAEAAVKALETGKREIIQTFR</sequence>
<dbReference type="GO" id="GO:0000166">
    <property type="term" value="F:nucleotide binding"/>
    <property type="evidence" value="ECO:0007669"/>
    <property type="project" value="InterPro"/>
</dbReference>
<evidence type="ECO:0000313" key="5">
    <source>
        <dbReference type="Proteomes" id="UP000298246"/>
    </source>
</evidence>
<evidence type="ECO:0000259" key="2">
    <source>
        <dbReference type="Pfam" id="PF01408"/>
    </source>
</evidence>
<evidence type="ECO:0008006" key="6">
    <source>
        <dbReference type="Google" id="ProtNLM"/>
    </source>
</evidence>
<name>A0A4Y8PTJ0_9BACL</name>
<dbReference type="Gene3D" id="3.40.50.720">
    <property type="entry name" value="NAD(P)-binding Rossmann-like Domain"/>
    <property type="match status" value="1"/>
</dbReference>
<reference evidence="4 5" key="1">
    <citation type="submission" date="2017-03" db="EMBL/GenBank/DDBJ databases">
        <title>Isolation of Levoglucosan Utilizing Bacteria.</title>
        <authorList>
            <person name="Arya A.S."/>
        </authorList>
    </citation>
    <scope>NUCLEOTIDE SEQUENCE [LARGE SCALE GENOMIC DNA]</scope>
    <source>
        <strain evidence="4 5">MEC069</strain>
    </source>
</reference>
<organism evidence="4 5">
    <name type="scientific">Paenibacillus athensensis</name>
    <dbReference type="NCBI Taxonomy" id="1967502"/>
    <lineage>
        <taxon>Bacteria</taxon>
        <taxon>Bacillati</taxon>
        <taxon>Bacillota</taxon>
        <taxon>Bacilli</taxon>
        <taxon>Bacillales</taxon>
        <taxon>Paenibacillaceae</taxon>
        <taxon>Paenibacillus</taxon>
    </lineage>
</organism>
<comment type="caution">
    <text evidence="4">The sequence shown here is derived from an EMBL/GenBank/DDBJ whole genome shotgun (WGS) entry which is preliminary data.</text>
</comment>
<comment type="similarity">
    <text evidence="1">Belongs to the Gfo/Idh/MocA family.</text>
</comment>
<protein>
    <recommendedName>
        <fullName evidence="6">Gfo/Idh/MocA family oxidoreductase</fullName>
    </recommendedName>
</protein>